<sequence length="47" mass="5783">MTRRENSSRVEGFMSSSRAIVVYKRLVMWYDKDMNKNRILYVQGRYF</sequence>
<organism evidence="1">
    <name type="scientific">Siphoviridae sp. ctr8v12</name>
    <dbReference type="NCBI Taxonomy" id="2825685"/>
    <lineage>
        <taxon>Viruses</taxon>
        <taxon>Duplodnaviria</taxon>
        <taxon>Heunggongvirae</taxon>
        <taxon>Uroviricota</taxon>
        <taxon>Caudoviricetes</taxon>
    </lineage>
</organism>
<reference evidence="1" key="1">
    <citation type="journal article" date="2021" name="Proc. Natl. Acad. Sci. U.S.A.">
        <title>A Catalog of Tens of Thousands of Viruses from Human Metagenomes Reveals Hidden Associations with Chronic Diseases.</title>
        <authorList>
            <person name="Tisza M.J."/>
            <person name="Buck C.B."/>
        </authorList>
    </citation>
    <scope>NUCLEOTIDE SEQUENCE</scope>
    <source>
        <strain evidence="1">Ctr8v12</strain>
    </source>
</reference>
<accession>A0A8S5QGL3</accession>
<protein>
    <submittedName>
        <fullName evidence="1">Uncharacterized protein</fullName>
    </submittedName>
</protein>
<dbReference type="EMBL" id="BK015649">
    <property type="protein sequence ID" value="DAE18003.1"/>
    <property type="molecule type" value="Genomic_DNA"/>
</dbReference>
<proteinExistence type="predicted"/>
<name>A0A8S5QGL3_9CAUD</name>
<evidence type="ECO:0000313" key="1">
    <source>
        <dbReference type="EMBL" id="DAE18003.1"/>
    </source>
</evidence>